<dbReference type="Gene3D" id="3.30.420.10">
    <property type="entry name" value="Ribonuclease H-like superfamily/Ribonuclease H"/>
    <property type="match status" value="1"/>
</dbReference>
<protein>
    <recommendedName>
        <fullName evidence="1">Transposase Tc1-like domain-containing protein</fullName>
    </recommendedName>
</protein>
<feature type="domain" description="Transposase Tc1-like" evidence="1">
    <location>
        <begin position="50"/>
        <end position="119"/>
    </location>
</feature>
<dbReference type="AlphaFoldDB" id="A0AAY5L983"/>
<dbReference type="InterPro" id="IPR052338">
    <property type="entry name" value="Transposase_5"/>
</dbReference>
<proteinExistence type="predicted"/>
<reference evidence="2 3" key="1">
    <citation type="submission" date="2020-02" db="EMBL/GenBank/DDBJ databases">
        <title>Esox lucius (northern pike) genome, fEsoLuc1, primary haplotype.</title>
        <authorList>
            <person name="Myers G."/>
            <person name="Karagic N."/>
            <person name="Meyer A."/>
            <person name="Pippel M."/>
            <person name="Reichard M."/>
            <person name="Winkler S."/>
            <person name="Tracey A."/>
            <person name="Sims Y."/>
            <person name="Howe K."/>
            <person name="Rhie A."/>
            <person name="Formenti G."/>
            <person name="Durbin R."/>
            <person name="Fedrigo O."/>
            <person name="Jarvis E.D."/>
        </authorList>
    </citation>
    <scope>NUCLEOTIDE SEQUENCE [LARGE SCALE GENOMIC DNA]</scope>
</reference>
<dbReference type="InterPro" id="IPR002492">
    <property type="entry name" value="Transposase_Tc1-like"/>
</dbReference>
<evidence type="ECO:0000259" key="1">
    <source>
        <dbReference type="Pfam" id="PF01498"/>
    </source>
</evidence>
<dbReference type="GeneTree" id="ENSGT01150000287007"/>
<sequence>MITFKDEKGYKKISKALQMTIIKKCKILESLETKPRSGRPRKVSAKTAIKIVRDTKKNPQVTSGEIQAALEKVGVVVSKRTIRQYLNSYELLGQVGRKKPLLRQCHKKALLQYARQHLDTTYSFRNTVICRDETKTELYGHNHKRYVWREDTKTYSEQNTIPTVKHGGGSLMFLGCVNFKGRILCKLMVR</sequence>
<dbReference type="InterPro" id="IPR036397">
    <property type="entry name" value="RNaseH_sf"/>
</dbReference>
<accession>A0AAY5L983</accession>
<dbReference type="PANTHER" id="PTHR23022">
    <property type="entry name" value="TRANSPOSABLE ELEMENT-RELATED"/>
    <property type="match status" value="1"/>
</dbReference>
<dbReference type="GO" id="GO:0003677">
    <property type="term" value="F:DNA binding"/>
    <property type="evidence" value="ECO:0007669"/>
    <property type="project" value="InterPro"/>
</dbReference>
<dbReference type="Proteomes" id="UP000265140">
    <property type="component" value="Chromosome 25"/>
</dbReference>
<dbReference type="PANTHER" id="PTHR23022:SF135">
    <property type="entry name" value="SI:DKEY-77F5.3"/>
    <property type="match status" value="1"/>
</dbReference>
<dbReference type="GO" id="GO:0015074">
    <property type="term" value="P:DNA integration"/>
    <property type="evidence" value="ECO:0007669"/>
    <property type="project" value="InterPro"/>
</dbReference>
<organism evidence="2 3">
    <name type="scientific">Esox lucius</name>
    <name type="common">Northern pike</name>
    <dbReference type="NCBI Taxonomy" id="8010"/>
    <lineage>
        <taxon>Eukaryota</taxon>
        <taxon>Metazoa</taxon>
        <taxon>Chordata</taxon>
        <taxon>Craniata</taxon>
        <taxon>Vertebrata</taxon>
        <taxon>Euteleostomi</taxon>
        <taxon>Actinopterygii</taxon>
        <taxon>Neopterygii</taxon>
        <taxon>Teleostei</taxon>
        <taxon>Protacanthopterygii</taxon>
        <taxon>Esociformes</taxon>
        <taxon>Esocidae</taxon>
        <taxon>Esox</taxon>
    </lineage>
</organism>
<keyword evidence="3" id="KW-1185">Reference proteome</keyword>
<dbReference type="GO" id="GO:0006313">
    <property type="term" value="P:DNA transposition"/>
    <property type="evidence" value="ECO:0007669"/>
    <property type="project" value="InterPro"/>
</dbReference>
<dbReference type="Pfam" id="PF01498">
    <property type="entry name" value="HTH_Tnp_Tc3_2"/>
    <property type="match status" value="1"/>
</dbReference>
<reference evidence="2" key="2">
    <citation type="submission" date="2025-05" db="UniProtKB">
        <authorList>
            <consortium name="Ensembl"/>
        </authorList>
    </citation>
    <scope>IDENTIFICATION</scope>
</reference>
<dbReference type="Ensembl" id="ENSELUT00000111739.1">
    <property type="protein sequence ID" value="ENSELUP00000081866.1"/>
    <property type="gene ID" value="ENSELUG00000039191.1"/>
</dbReference>
<dbReference type="Ensembl" id="ENSELUT00000092849.1">
    <property type="protein sequence ID" value="ENSELUP00000097045.1"/>
    <property type="gene ID" value="ENSELUG00000039191.1"/>
</dbReference>
<name>A0AAY5L983_ESOLU</name>
<evidence type="ECO:0000313" key="3">
    <source>
        <dbReference type="Proteomes" id="UP000265140"/>
    </source>
</evidence>
<evidence type="ECO:0000313" key="2">
    <source>
        <dbReference type="Ensembl" id="ENSELUP00000097045.1"/>
    </source>
</evidence>